<reference evidence="1 2" key="1">
    <citation type="submission" date="2015-01" db="EMBL/GenBank/DDBJ databases">
        <title>Evolution of Trichinella species and genotypes.</title>
        <authorList>
            <person name="Korhonen P.K."/>
            <person name="Edoardo P."/>
            <person name="Giuseppe L.R."/>
            <person name="Gasser R.B."/>
        </authorList>
    </citation>
    <scope>NUCLEOTIDE SEQUENCE [LARGE SCALE GENOMIC DNA]</scope>
    <source>
        <strain evidence="1">ISS13</strain>
    </source>
</reference>
<comment type="caution">
    <text evidence="1">The sequence shown here is derived from an EMBL/GenBank/DDBJ whole genome shotgun (WGS) entry which is preliminary data.</text>
</comment>
<sequence>MFILLRYFCDGKLGCSSGGKVLYCHSISENRYVVSYNSALQHHPKITDTSDTEEEKVMDLLEIITSICDGMEYESIKELDAENECWYNVKEKWCVVLKTNDDTKQVQVLLRRNVQAADMVVYVQNNLWAVPQTHKQLKQRWDNYGSCLCPGESTLLPPCHIKFL</sequence>
<dbReference type="Proteomes" id="UP000054632">
    <property type="component" value="Unassembled WGS sequence"/>
</dbReference>
<organism evidence="1 2">
    <name type="scientific">Trichinella pseudospiralis</name>
    <name type="common">Parasitic roundworm</name>
    <dbReference type="NCBI Taxonomy" id="6337"/>
    <lineage>
        <taxon>Eukaryota</taxon>
        <taxon>Metazoa</taxon>
        <taxon>Ecdysozoa</taxon>
        <taxon>Nematoda</taxon>
        <taxon>Enoplea</taxon>
        <taxon>Dorylaimia</taxon>
        <taxon>Trichinellida</taxon>
        <taxon>Trichinellidae</taxon>
        <taxon>Trichinella</taxon>
    </lineage>
</organism>
<protein>
    <submittedName>
        <fullName evidence="1">Uncharacterized protein</fullName>
    </submittedName>
</protein>
<name>A0A0V1EHL8_TRIPS</name>
<dbReference type="EMBL" id="JYDR01000035">
    <property type="protein sequence ID" value="KRY73325.1"/>
    <property type="molecule type" value="Genomic_DNA"/>
</dbReference>
<gene>
    <name evidence="1" type="ORF">T4A_4262</name>
</gene>
<proteinExistence type="predicted"/>
<evidence type="ECO:0000313" key="2">
    <source>
        <dbReference type="Proteomes" id="UP000054632"/>
    </source>
</evidence>
<evidence type="ECO:0000313" key="1">
    <source>
        <dbReference type="EMBL" id="KRY73325.1"/>
    </source>
</evidence>
<accession>A0A0V1EHL8</accession>
<dbReference type="AlphaFoldDB" id="A0A0V1EHL8"/>